<evidence type="ECO:0000313" key="1">
    <source>
        <dbReference type="EMBL" id="QQP52065.1"/>
    </source>
</evidence>
<dbReference type="AlphaFoldDB" id="A0A7T8HMB2"/>
<sequence length="57" mass="6046">MCQEARLIFPGGIPSIHSRNFSPKLALSLACFAFPPLSLSVSLCVSQPESPSLGSQQ</sequence>
<dbReference type="EMBL" id="CP045892">
    <property type="protein sequence ID" value="QQP52065.1"/>
    <property type="molecule type" value="Genomic_DNA"/>
</dbReference>
<accession>A0A7T8HMB2</accession>
<gene>
    <name evidence="1" type="ORF">FKW44_004075</name>
</gene>
<dbReference type="Proteomes" id="UP000595437">
    <property type="component" value="Chromosome 3"/>
</dbReference>
<evidence type="ECO:0000313" key="2">
    <source>
        <dbReference type="Proteomes" id="UP000595437"/>
    </source>
</evidence>
<organism evidence="1 2">
    <name type="scientific">Caligus rogercresseyi</name>
    <name type="common">Sea louse</name>
    <dbReference type="NCBI Taxonomy" id="217165"/>
    <lineage>
        <taxon>Eukaryota</taxon>
        <taxon>Metazoa</taxon>
        <taxon>Ecdysozoa</taxon>
        <taxon>Arthropoda</taxon>
        <taxon>Crustacea</taxon>
        <taxon>Multicrustacea</taxon>
        <taxon>Hexanauplia</taxon>
        <taxon>Copepoda</taxon>
        <taxon>Siphonostomatoida</taxon>
        <taxon>Caligidae</taxon>
        <taxon>Caligus</taxon>
    </lineage>
</organism>
<reference evidence="2" key="1">
    <citation type="submission" date="2021-01" db="EMBL/GenBank/DDBJ databases">
        <title>Caligus Genome Assembly.</title>
        <authorList>
            <person name="Gallardo-Escarate C."/>
        </authorList>
    </citation>
    <scope>NUCLEOTIDE SEQUENCE [LARGE SCALE GENOMIC DNA]</scope>
</reference>
<protein>
    <submittedName>
        <fullName evidence="1">Uncharacterized protein</fullName>
    </submittedName>
</protein>
<proteinExistence type="predicted"/>
<keyword evidence="2" id="KW-1185">Reference proteome</keyword>
<name>A0A7T8HMB2_CALRO</name>